<feature type="region of interest" description="Disordered" evidence="1">
    <location>
        <begin position="74"/>
        <end position="115"/>
    </location>
</feature>
<accession>A0ABV9U216</accession>
<gene>
    <name evidence="3" type="ORF">ACFPCY_16380</name>
</gene>
<sequence>MRRSAFLSVAAGLTMAATASPALAESGTGAGTGWRQFDVPVEGETNVLTVAATGRHDAWAGGLVLRERSKSKQDLAARRSLAGRGDGSPESSAMPGWSGMPGPSRGTAPRATARAADECVDRRTFYTLMLHWNGKAWTKVTMPEVGRVNHISALRADDVWASADCALLHWDGRTWKSVPYEPIPNAQQVGNWSIKAVGPRDAWLLVYTYDNTTGFMRSYVQRWDGERWRDVRLPDLGDEFMLDSIDARGPNDAWAVGTAYSPDDSEPEKTLLLHWDGRSWQRTPEPSTGEWTNRLTRVRMVSRNDVWVSGWGKRKPDWDQIRRPLLLHWDGRKWSAAKVPDGRGELMDVAVSGRRAFAAGDDFAPAEATYSTYALRLTGQGWEQTAPPVSGTGTIEGLAPIPGGGMWSVGTIHDADDRMRPVIARQG</sequence>
<organism evidence="3 4">
    <name type="scientific">Actinomadura gamaensis</name>
    <dbReference type="NCBI Taxonomy" id="1763541"/>
    <lineage>
        <taxon>Bacteria</taxon>
        <taxon>Bacillati</taxon>
        <taxon>Actinomycetota</taxon>
        <taxon>Actinomycetes</taxon>
        <taxon>Streptosporangiales</taxon>
        <taxon>Thermomonosporaceae</taxon>
        <taxon>Actinomadura</taxon>
    </lineage>
</organism>
<name>A0ABV9U216_9ACTN</name>
<reference evidence="4" key="1">
    <citation type="journal article" date="2019" name="Int. J. Syst. Evol. Microbiol.">
        <title>The Global Catalogue of Microorganisms (GCM) 10K type strain sequencing project: providing services to taxonomists for standard genome sequencing and annotation.</title>
        <authorList>
            <consortium name="The Broad Institute Genomics Platform"/>
            <consortium name="The Broad Institute Genome Sequencing Center for Infectious Disease"/>
            <person name="Wu L."/>
            <person name="Ma J."/>
        </authorList>
    </citation>
    <scope>NUCLEOTIDE SEQUENCE [LARGE SCALE GENOMIC DNA]</scope>
    <source>
        <strain evidence="4">KLKA75</strain>
    </source>
</reference>
<dbReference type="Proteomes" id="UP001595872">
    <property type="component" value="Unassembled WGS sequence"/>
</dbReference>
<feature type="signal peptide" evidence="2">
    <location>
        <begin position="1"/>
        <end position="24"/>
    </location>
</feature>
<keyword evidence="2" id="KW-0732">Signal</keyword>
<dbReference type="EMBL" id="JBHSIT010000004">
    <property type="protein sequence ID" value="MFC4908902.1"/>
    <property type="molecule type" value="Genomic_DNA"/>
</dbReference>
<evidence type="ECO:0000313" key="3">
    <source>
        <dbReference type="EMBL" id="MFC4908902.1"/>
    </source>
</evidence>
<protein>
    <recommendedName>
        <fullName evidence="5">Secreted protein</fullName>
    </recommendedName>
</protein>
<dbReference type="RefSeq" id="WP_378255957.1">
    <property type="nucleotide sequence ID" value="NZ_JBHSIT010000004.1"/>
</dbReference>
<evidence type="ECO:0008006" key="5">
    <source>
        <dbReference type="Google" id="ProtNLM"/>
    </source>
</evidence>
<evidence type="ECO:0000256" key="1">
    <source>
        <dbReference type="SAM" id="MobiDB-lite"/>
    </source>
</evidence>
<proteinExistence type="predicted"/>
<keyword evidence="4" id="KW-1185">Reference proteome</keyword>
<feature type="chain" id="PRO_5045653120" description="Secreted protein" evidence="2">
    <location>
        <begin position="25"/>
        <end position="427"/>
    </location>
</feature>
<evidence type="ECO:0000256" key="2">
    <source>
        <dbReference type="SAM" id="SignalP"/>
    </source>
</evidence>
<comment type="caution">
    <text evidence="3">The sequence shown here is derived from an EMBL/GenBank/DDBJ whole genome shotgun (WGS) entry which is preliminary data.</text>
</comment>
<evidence type="ECO:0000313" key="4">
    <source>
        <dbReference type="Proteomes" id="UP001595872"/>
    </source>
</evidence>